<protein>
    <submittedName>
        <fullName evidence="2">Transposase</fullName>
    </submittedName>
</protein>
<dbReference type="EMBL" id="JABAIV010000008">
    <property type="protein sequence ID" value="NNG25243.1"/>
    <property type="molecule type" value="Genomic_DNA"/>
</dbReference>
<dbReference type="NCBIfam" id="NF047646">
    <property type="entry name" value="REP_Tyr_transpos"/>
    <property type="match status" value="1"/>
</dbReference>
<dbReference type="InterPro" id="IPR036515">
    <property type="entry name" value="Transposase_17_sf"/>
</dbReference>
<dbReference type="PANTHER" id="PTHR36966">
    <property type="entry name" value="REP-ASSOCIATED TYROSINE TRANSPOSASE"/>
    <property type="match status" value="1"/>
</dbReference>
<dbReference type="PANTHER" id="PTHR36966:SF1">
    <property type="entry name" value="REP-ASSOCIATED TYROSINE TRANSPOSASE"/>
    <property type="match status" value="1"/>
</dbReference>
<dbReference type="AlphaFoldDB" id="A0A7Y2P1I1"/>
<dbReference type="RefSeq" id="WP_171087682.1">
    <property type="nucleotide sequence ID" value="NZ_JABAIV010000008.1"/>
</dbReference>
<reference evidence="2 3" key="1">
    <citation type="submission" date="2020-04" db="EMBL/GenBank/DDBJ databases">
        <title>Massilia sp. nov., a cold adapted bacteria isolated from Arctic soil.</title>
        <authorList>
            <person name="Son J."/>
            <person name="Ka J.-O."/>
        </authorList>
    </citation>
    <scope>NUCLEOTIDE SEQUENCE [LARGE SCALE GENOMIC DNA]</scope>
    <source>
        <strain evidence="2 3">ML15P13</strain>
    </source>
</reference>
<dbReference type="GO" id="GO:0006313">
    <property type="term" value="P:DNA transposition"/>
    <property type="evidence" value="ECO:0007669"/>
    <property type="project" value="InterPro"/>
</dbReference>
<dbReference type="SUPFAM" id="SSF143422">
    <property type="entry name" value="Transposase IS200-like"/>
    <property type="match status" value="1"/>
</dbReference>
<dbReference type="Gene3D" id="3.30.70.1290">
    <property type="entry name" value="Transposase IS200-like"/>
    <property type="match status" value="1"/>
</dbReference>
<gene>
    <name evidence="2" type="ORF">HGB41_19855</name>
</gene>
<dbReference type="SMART" id="SM01321">
    <property type="entry name" value="Y1_Tnp"/>
    <property type="match status" value="1"/>
</dbReference>
<dbReference type="GO" id="GO:0043565">
    <property type="term" value="F:sequence-specific DNA binding"/>
    <property type="evidence" value="ECO:0007669"/>
    <property type="project" value="TreeGrafter"/>
</dbReference>
<dbReference type="Pfam" id="PF01797">
    <property type="entry name" value="Y1_Tnp"/>
    <property type="match status" value="1"/>
</dbReference>
<evidence type="ECO:0000259" key="1">
    <source>
        <dbReference type="SMART" id="SM01321"/>
    </source>
</evidence>
<proteinExistence type="predicted"/>
<organism evidence="2 3">
    <name type="scientific">Telluria aromaticivorans</name>
    <dbReference type="NCBI Taxonomy" id="2725995"/>
    <lineage>
        <taxon>Bacteria</taxon>
        <taxon>Pseudomonadati</taxon>
        <taxon>Pseudomonadota</taxon>
        <taxon>Betaproteobacteria</taxon>
        <taxon>Burkholderiales</taxon>
        <taxon>Oxalobacteraceae</taxon>
        <taxon>Telluria group</taxon>
        <taxon>Telluria</taxon>
    </lineage>
</organism>
<accession>A0A7Y2P1I1</accession>
<dbReference type="InterPro" id="IPR052715">
    <property type="entry name" value="RAYT_transposase"/>
</dbReference>
<dbReference type="InterPro" id="IPR002686">
    <property type="entry name" value="Transposase_17"/>
</dbReference>
<feature type="domain" description="Transposase IS200-like" evidence="1">
    <location>
        <begin position="8"/>
        <end position="134"/>
    </location>
</feature>
<keyword evidence="3" id="KW-1185">Reference proteome</keyword>
<evidence type="ECO:0000313" key="3">
    <source>
        <dbReference type="Proteomes" id="UP000533905"/>
    </source>
</evidence>
<dbReference type="Proteomes" id="UP000533905">
    <property type="component" value="Unassembled WGS sequence"/>
</dbReference>
<comment type="caution">
    <text evidence="2">The sequence shown here is derived from an EMBL/GenBank/DDBJ whole genome shotgun (WGS) entry which is preliminary data.</text>
</comment>
<dbReference type="GO" id="GO:0004803">
    <property type="term" value="F:transposase activity"/>
    <property type="evidence" value="ECO:0007669"/>
    <property type="project" value="InterPro"/>
</dbReference>
<sequence length="177" mass="20876">MPHYRRALTGTTFFFTVVTHRRRPILCDDAVRNALRDAIAQVRRRLPFNTDAMVLMPDYLHCIWTLPDGDSNFSSRWAQIKHHVSYVCRDLYPTVRSKSQHRRGSGAFWQRRFWEHQIRDEHDMERHLDYIHFNPVKHGLVTTASAWPYSTFGRYVRDGVYSADWGGSPACDGMEFE</sequence>
<name>A0A7Y2P1I1_9BURK</name>
<evidence type="ECO:0000313" key="2">
    <source>
        <dbReference type="EMBL" id="NNG25243.1"/>
    </source>
</evidence>